<dbReference type="InterPro" id="IPR023780">
    <property type="entry name" value="Chromo_domain"/>
</dbReference>
<dbReference type="PROSITE" id="PS50013">
    <property type="entry name" value="CHROMO_2"/>
    <property type="match status" value="1"/>
</dbReference>
<sequence length="449" mass="50948">MARFNYSVEHVPGVANGGADGLSRLVHLQSADTSHTDLIESIHGGLQGHLGIRATLQRLIERGETWKGMYNEVKQFVKACPVCQVHRQTAERVPQDRHSTMGRLPFDVVQVDTVGPLPESDGGYRHIVVAIDTFSKLTMLYPTHSTTAAEAAEALLQWVAHYGIPRLIHSDGGSQYRNQLVDTMVEKLSMKHHIGTPYRPASQGVVERQNAELKKHLKCLMTECKTRDWTKLIPHAQFILNSTKNSTTGMSPWTVLYDQEQDSTLDELSDDTVSLELFRRRIEVNRVVQQQLCDGESPSRDHIELQDTAVLVASNSGRRSTLLGPMWCIGPDKSPNVYRVRNLTSGKTHSIHADRLRVFETSLTLDQLKQVAAERDDEYVVEEINEHKFEGRKLLLHVIWEGYLPEEATWEPFTLELDKLEALDRYLEKVPHLAKKLPAQRKMLRFKAN</sequence>
<feature type="domain" description="Chromo" evidence="1">
    <location>
        <begin position="379"/>
        <end position="412"/>
    </location>
</feature>
<organism evidence="3 4">
    <name type="scientific">Carpediemonas membranifera</name>
    <dbReference type="NCBI Taxonomy" id="201153"/>
    <lineage>
        <taxon>Eukaryota</taxon>
        <taxon>Metamonada</taxon>
        <taxon>Carpediemonas-like organisms</taxon>
        <taxon>Carpediemonas</taxon>
    </lineage>
</organism>
<dbReference type="InterPro" id="IPR036397">
    <property type="entry name" value="RNaseH_sf"/>
</dbReference>
<reference evidence="3" key="1">
    <citation type="submission" date="2021-05" db="EMBL/GenBank/DDBJ databases">
        <title>A free-living protist that lacks canonical eukaryotic 1 DNA replication and segregation systems.</title>
        <authorList>
            <person name="Salas-Leiva D.E."/>
            <person name="Tromer E.C."/>
            <person name="Curtis B.A."/>
            <person name="Jerlstrom-Hultqvist J."/>
            <person name="Kolisko M."/>
            <person name="Yi Z."/>
            <person name="Salas-Leiva J.S."/>
            <person name="Gallot-Lavallee L."/>
            <person name="Kops G.J.P.L."/>
            <person name="Archibald J.M."/>
            <person name="Simpson A.G.B."/>
            <person name="Roger A.J."/>
        </authorList>
    </citation>
    <scope>NUCLEOTIDE SEQUENCE</scope>
    <source>
        <strain evidence="3">BICM</strain>
    </source>
</reference>
<dbReference type="PANTHER" id="PTHR37984">
    <property type="entry name" value="PROTEIN CBG26694"/>
    <property type="match status" value="1"/>
</dbReference>
<dbReference type="SUPFAM" id="SSF54160">
    <property type="entry name" value="Chromo domain-like"/>
    <property type="match status" value="1"/>
</dbReference>
<dbReference type="InterPro" id="IPR012337">
    <property type="entry name" value="RNaseH-like_sf"/>
</dbReference>
<dbReference type="Pfam" id="PF00385">
    <property type="entry name" value="Chromo"/>
    <property type="match status" value="1"/>
</dbReference>
<dbReference type="InterPro" id="IPR041588">
    <property type="entry name" value="Integrase_H2C2"/>
</dbReference>
<dbReference type="InterPro" id="IPR001584">
    <property type="entry name" value="Integrase_cat-core"/>
</dbReference>
<dbReference type="Pfam" id="PF00665">
    <property type="entry name" value="rve"/>
    <property type="match status" value="1"/>
</dbReference>
<dbReference type="OrthoDB" id="775972at2759"/>
<keyword evidence="4" id="KW-1185">Reference proteome</keyword>
<dbReference type="EMBL" id="JAHDYR010000067">
    <property type="protein sequence ID" value="KAG9389987.1"/>
    <property type="molecule type" value="Genomic_DNA"/>
</dbReference>
<proteinExistence type="predicted"/>
<dbReference type="Gene3D" id="2.40.50.40">
    <property type="match status" value="1"/>
</dbReference>
<evidence type="ECO:0000259" key="2">
    <source>
        <dbReference type="PROSITE" id="PS50994"/>
    </source>
</evidence>
<dbReference type="GO" id="GO:0015074">
    <property type="term" value="P:DNA integration"/>
    <property type="evidence" value="ECO:0007669"/>
    <property type="project" value="InterPro"/>
</dbReference>
<feature type="domain" description="Integrase catalytic" evidence="2">
    <location>
        <begin position="101"/>
        <end position="260"/>
    </location>
</feature>
<protein>
    <submittedName>
        <fullName evidence="3">Chromo (CHRromatin Organization MOdifier) domain</fullName>
    </submittedName>
</protein>
<dbReference type="PROSITE" id="PS50994">
    <property type="entry name" value="INTEGRASE"/>
    <property type="match status" value="1"/>
</dbReference>
<comment type="caution">
    <text evidence="3">The sequence shown here is derived from an EMBL/GenBank/DDBJ whole genome shotgun (WGS) entry which is preliminary data.</text>
</comment>
<dbReference type="Pfam" id="PF17921">
    <property type="entry name" value="Integrase_H2C2"/>
    <property type="match status" value="1"/>
</dbReference>
<dbReference type="AlphaFoldDB" id="A0A8J6AZX8"/>
<evidence type="ECO:0000313" key="4">
    <source>
        <dbReference type="Proteomes" id="UP000717585"/>
    </source>
</evidence>
<accession>A0A8J6AZX8</accession>
<dbReference type="InterPro" id="IPR000953">
    <property type="entry name" value="Chromo/chromo_shadow_dom"/>
</dbReference>
<dbReference type="InterPro" id="IPR050951">
    <property type="entry name" value="Retrovirus_Pol_polyprotein"/>
</dbReference>
<evidence type="ECO:0000313" key="3">
    <source>
        <dbReference type="EMBL" id="KAG9389987.1"/>
    </source>
</evidence>
<dbReference type="SUPFAM" id="SSF53098">
    <property type="entry name" value="Ribonuclease H-like"/>
    <property type="match status" value="1"/>
</dbReference>
<gene>
    <name evidence="3" type="ORF">J8273_8676</name>
</gene>
<dbReference type="Proteomes" id="UP000717585">
    <property type="component" value="Unassembled WGS sequence"/>
</dbReference>
<evidence type="ECO:0000259" key="1">
    <source>
        <dbReference type="PROSITE" id="PS50013"/>
    </source>
</evidence>
<dbReference type="GO" id="GO:0003676">
    <property type="term" value="F:nucleic acid binding"/>
    <property type="evidence" value="ECO:0007669"/>
    <property type="project" value="InterPro"/>
</dbReference>
<name>A0A8J6AZX8_9EUKA</name>
<dbReference type="Gene3D" id="1.10.340.70">
    <property type="match status" value="1"/>
</dbReference>
<dbReference type="PANTHER" id="PTHR37984:SF5">
    <property type="entry name" value="PROTEIN NYNRIN-LIKE"/>
    <property type="match status" value="1"/>
</dbReference>
<dbReference type="InterPro" id="IPR016197">
    <property type="entry name" value="Chromo-like_dom_sf"/>
</dbReference>
<dbReference type="Gene3D" id="3.30.420.10">
    <property type="entry name" value="Ribonuclease H-like superfamily/Ribonuclease H"/>
    <property type="match status" value="1"/>
</dbReference>